<reference evidence="2" key="1">
    <citation type="submission" date="2022-07" db="EMBL/GenBank/DDBJ databases">
        <title>Genome Sequence of Agrocybe chaxingu.</title>
        <authorList>
            <person name="Buettner E."/>
        </authorList>
    </citation>
    <scope>NUCLEOTIDE SEQUENCE</scope>
    <source>
        <strain evidence="2">MP-N11</strain>
    </source>
</reference>
<evidence type="ECO:0000313" key="2">
    <source>
        <dbReference type="EMBL" id="KAJ3506088.1"/>
    </source>
</evidence>
<dbReference type="EMBL" id="JANKHO010000807">
    <property type="protein sequence ID" value="KAJ3506088.1"/>
    <property type="molecule type" value="Genomic_DNA"/>
</dbReference>
<evidence type="ECO:0000256" key="1">
    <source>
        <dbReference type="SAM" id="MobiDB-lite"/>
    </source>
</evidence>
<accession>A0A9W8JV82</accession>
<sequence length="327" mass="35916">MSLIMEAPSSLMPLSSEELTWLQASAFIDCPPTPPPKDDDAFVHDLSASSSTSFTTNNFPLTCGPPPHLRHKSSGPETSSSSSLASILVDDSTTAFPFGTVHAPPQNDPVRLSNRSDAAFHSQEDGFLSEADVYPATFNFIHPFQRLDFELSFILPIREPCYPGLYLSLSLRQVSSAKPVSPTPPPAARERVKPGATVLFLPAFQIYFDTDGVGIHEGLFAYRQQTVDRDASSMGINVDEMDMGDPFASCHSHLDAEERIERLEMAKLRELQCATPTPEREREKNKGLKRLMSLSRRPGTPTGPTINTASYAVDNVTADHEEHKRGV</sequence>
<feature type="region of interest" description="Disordered" evidence="1">
    <location>
        <begin position="65"/>
        <end position="84"/>
    </location>
</feature>
<evidence type="ECO:0000313" key="3">
    <source>
        <dbReference type="Proteomes" id="UP001148786"/>
    </source>
</evidence>
<name>A0A9W8JV82_9AGAR</name>
<feature type="compositionally biased region" description="Low complexity" evidence="1">
    <location>
        <begin position="75"/>
        <end position="84"/>
    </location>
</feature>
<comment type="caution">
    <text evidence="2">The sequence shown here is derived from an EMBL/GenBank/DDBJ whole genome shotgun (WGS) entry which is preliminary data.</text>
</comment>
<organism evidence="2 3">
    <name type="scientific">Agrocybe chaxingu</name>
    <dbReference type="NCBI Taxonomy" id="84603"/>
    <lineage>
        <taxon>Eukaryota</taxon>
        <taxon>Fungi</taxon>
        <taxon>Dikarya</taxon>
        <taxon>Basidiomycota</taxon>
        <taxon>Agaricomycotina</taxon>
        <taxon>Agaricomycetes</taxon>
        <taxon>Agaricomycetidae</taxon>
        <taxon>Agaricales</taxon>
        <taxon>Agaricineae</taxon>
        <taxon>Strophariaceae</taxon>
        <taxon>Agrocybe</taxon>
    </lineage>
</organism>
<dbReference type="OrthoDB" id="3001436at2759"/>
<proteinExistence type="predicted"/>
<protein>
    <submittedName>
        <fullName evidence="2">Uncharacterized protein</fullName>
    </submittedName>
</protein>
<keyword evidence="3" id="KW-1185">Reference proteome</keyword>
<dbReference type="Proteomes" id="UP001148786">
    <property type="component" value="Unassembled WGS sequence"/>
</dbReference>
<gene>
    <name evidence="2" type="ORF">NLJ89_g7063</name>
</gene>
<dbReference type="AlphaFoldDB" id="A0A9W8JV82"/>